<evidence type="ECO:0000256" key="3">
    <source>
        <dbReference type="ARBA" id="ARBA00022461"/>
    </source>
</evidence>
<keyword evidence="10 12" id="KW-0739">Sodium transport</keyword>
<evidence type="ECO:0000256" key="12">
    <source>
        <dbReference type="RuleBase" id="RU000679"/>
    </source>
</evidence>
<evidence type="ECO:0000256" key="11">
    <source>
        <dbReference type="ARBA" id="ARBA00023303"/>
    </source>
</evidence>
<keyword evidence="16" id="KW-1185">Reference proteome</keyword>
<evidence type="ECO:0000313" key="15">
    <source>
        <dbReference type="EMBL" id="KAH3792555.1"/>
    </source>
</evidence>
<evidence type="ECO:0000256" key="14">
    <source>
        <dbReference type="SAM" id="Phobius"/>
    </source>
</evidence>
<evidence type="ECO:0000256" key="6">
    <source>
        <dbReference type="ARBA" id="ARBA00023053"/>
    </source>
</evidence>
<protein>
    <submittedName>
        <fullName evidence="15">Uncharacterized protein</fullName>
    </submittedName>
</protein>
<dbReference type="GO" id="GO:0005886">
    <property type="term" value="C:plasma membrane"/>
    <property type="evidence" value="ECO:0007669"/>
    <property type="project" value="TreeGrafter"/>
</dbReference>
<keyword evidence="7 12" id="KW-0406">Ion transport</keyword>
<proteinExistence type="inferred from homology"/>
<reference evidence="15" key="1">
    <citation type="journal article" date="2019" name="bioRxiv">
        <title>The Genome of the Zebra Mussel, Dreissena polymorpha: A Resource for Invasive Species Research.</title>
        <authorList>
            <person name="McCartney M.A."/>
            <person name="Auch B."/>
            <person name="Kono T."/>
            <person name="Mallez S."/>
            <person name="Zhang Y."/>
            <person name="Obille A."/>
            <person name="Becker A."/>
            <person name="Abrahante J.E."/>
            <person name="Garbe J."/>
            <person name="Badalamenti J.P."/>
            <person name="Herman A."/>
            <person name="Mangelson H."/>
            <person name="Liachko I."/>
            <person name="Sullivan S."/>
            <person name="Sone E.D."/>
            <person name="Koren S."/>
            <person name="Silverstein K.A.T."/>
            <person name="Beckman K.B."/>
            <person name="Gohl D.M."/>
        </authorList>
    </citation>
    <scope>NUCLEOTIDE SEQUENCE</scope>
    <source>
        <strain evidence="15">Duluth1</strain>
        <tissue evidence="15">Whole animal</tissue>
    </source>
</reference>
<comment type="subcellular location">
    <subcellularLocation>
        <location evidence="1">Membrane</location>
        <topology evidence="1">Multi-pass membrane protein</topology>
    </subcellularLocation>
</comment>
<keyword evidence="11 12" id="KW-0407">Ion channel</keyword>
<feature type="transmembrane region" description="Helical" evidence="14">
    <location>
        <begin position="450"/>
        <end position="472"/>
    </location>
</feature>
<keyword evidence="6" id="KW-0915">Sodium</keyword>
<evidence type="ECO:0000313" key="16">
    <source>
        <dbReference type="Proteomes" id="UP000828390"/>
    </source>
</evidence>
<evidence type="ECO:0000256" key="7">
    <source>
        <dbReference type="ARBA" id="ARBA00023065"/>
    </source>
</evidence>
<comment type="similarity">
    <text evidence="12">Belongs to the amiloride-sensitive sodium channel (TC 1.A.6) family.</text>
</comment>
<evidence type="ECO:0000256" key="8">
    <source>
        <dbReference type="ARBA" id="ARBA00023136"/>
    </source>
</evidence>
<feature type="transmembrane region" description="Helical" evidence="14">
    <location>
        <begin position="27"/>
        <end position="49"/>
    </location>
</feature>
<dbReference type="PRINTS" id="PR01078">
    <property type="entry name" value="AMINACHANNEL"/>
</dbReference>
<evidence type="ECO:0000256" key="5">
    <source>
        <dbReference type="ARBA" id="ARBA00022989"/>
    </source>
</evidence>
<dbReference type="PANTHER" id="PTHR11690:SF248">
    <property type="entry name" value="PICKPOCKET 17, ISOFORM A"/>
    <property type="match status" value="1"/>
</dbReference>
<keyword evidence="5 14" id="KW-1133">Transmembrane helix</keyword>
<evidence type="ECO:0000256" key="4">
    <source>
        <dbReference type="ARBA" id="ARBA00022692"/>
    </source>
</evidence>
<reference evidence="15" key="2">
    <citation type="submission" date="2020-11" db="EMBL/GenBank/DDBJ databases">
        <authorList>
            <person name="McCartney M.A."/>
            <person name="Auch B."/>
            <person name="Kono T."/>
            <person name="Mallez S."/>
            <person name="Becker A."/>
            <person name="Gohl D.M."/>
            <person name="Silverstein K.A.T."/>
            <person name="Koren S."/>
            <person name="Bechman K.B."/>
            <person name="Herman A."/>
            <person name="Abrahante J.E."/>
            <person name="Garbe J."/>
        </authorList>
    </citation>
    <scope>NUCLEOTIDE SEQUENCE</scope>
    <source>
        <strain evidence="15">Duluth1</strain>
        <tissue evidence="15">Whole animal</tissue>
    </source>
</reference>
<sequence length="505" mass="57190">MVKEAIAEYMDYATIHGLGRTKNSPFAALKILWVLAVCGSLGIITWQVVILHRKYDSRPVSTTMEMKIVKQMKFPKIVICNTNMLDYHRFPSSHPLESLLNEAANKYKIDTSIYNSNYSLFTYNYTNFDNVTVPTDFDADIMINTAEKFKMQLSNLSEVELKNFSQPYNRFVLSCSFAGKSCSPSAIESNSTFRTYDYGQCFVFDPKEQDGISPSGEVSSSGQRYGLELLLNIDQLQSVPFVTSESGVLICPLYDVGKYLDANAGVFVPTGFQADIAVSKSETERVPGKNIENPMCDVNSFTSVHDCLLECRQENIARRCGCYQQFFLFHNETDKGACLSEEDYKCILKALDEFTNSTPSGCKCNNPCREEFYTPDVTLITWPNEKFLPILRRIITAKLPDENLDRFDRNTIRDNFLLVRIYLKTLSYEVIKVSYAYEIVNLLSDIGGQLGLWAGFSVLSILEIVELVFLLVTKRDNKTVPEEGDGNMNKENEPTEQNLTLSTNN</sequence>
<evidence type="ECO:0000256" key="10">
    <source>
        <dbReference type="ARBA" id="ARBA00023201"/>
    </source>
</evidence>
<dbReference type="PANTHER" id="PTHR11690">
    <property type="entry name" value="AMILORIDE-SENSITIVE SODIUM CHANNEL-RELATED"/>
    <property type="match status" value="1"/>
</dbReference>
<dbReference type="EMBL" id="JAIWYP010000007">
    <property type="protein sequence ID" value="KAH3792555.1"/>
    <property type="molecule type" value="Genomic_DNA"/>
</dbReference>
<evidence type="ECO:0000256" key="1">
    <source>
        <dbReference type="ARBA" id="ARBA00004141"/>
    </source>
</evidence>
<keyword evidence="2 12" id="KW-0813">Transport</keyword>
<name>A0A9D4F9M6_DREPO</name>
<evidence type="ECO:0000256" key="2">
    <source>
        <dbReference type="ARBA" id="ARBA00022448"/>
    </source>
</evidence>
<dbReference type="GO" id="GO:0015280">
    <property type="term" value="F:ligand-gated sodium channel activity"/>
    <property type="evidence" value="ECO:0007669"/>
    <property type="project" value="TreeGrafter"/>
</dbReference>
<dbReference type="FunFam" id="1.10.287.770:FF:000001">
    <property type="entry name" value="Acid-sensing ion channel subunit 1"/>
    <property type="match status" value="1"/>
</dbReference>
<comment type="caution">
    <text evidence="15">The sequence shown here is derived from an EMBL/GenBank/DDBJ whole genome shotgun (WGS) entry which is preliminary data.</text>
</comment>
<evidence type="ECO:0000256" key="9">
    <source>
        <dbReference type="ARBA" id="ARBA00023180"/>
    </source>
</evidence>
<keyword evidence="9" id="KW-0325">Glycoprotein</keyword>
<organism evidence="15 16">
    <name type="scientific">Dreissena polymorpha</name>
    <name type="common">Zebra mussel</name>
    <name type="synonym">Mytilus polymorpha</name>
    <dbReference type="NCBI Taxonomy" id="45954"/>
    <lineage>
        <taxon>Eukaryota</taxon>
        <taxon>Metazoa</taxon>
        <taxon>Spiralia</taxon>
        <taxon>Lophotrochozoa</taxon>
        <taxon>Mollusca</taxon>
        <taxon>Bivalvia</taxon>
        <taxon>Autobranchia</taxon>
        <taxon>Heteroconchia</taxon>
        <taxon>Euheterodonta</taxon>
        <taxon>Imparidentia</taxon>
        <taxon>Neoheterodontei</taxon>
        <taxon>Myida</taxon>
        <taxon>Dreissenoidea</taxon>
        <taxon>Dreissenidae</taxon>
        <taxon>Dreissena</taxon>
    </lineage>
</organism>
<dbReference type="Pfam" id="PF00858">
    <property type="entry name" value="ASC"/>
    <property type="match status" value="1"/>
</dbReference>
<feature type="compositionally biased region" description="Polar residues" evidence="13">
    <location>
        <begin position="495"/>
        <end position="505"/>
    </location>
</feature>
<accession>A0A9D4F9M6</accession>
<keyword evidence="3 12" id="KW-0894">Sodium channel</keyword>
<dbReference type="AlphaFoldDB" id="A0A9D4F9M6"/>
<feature type="region of interest" description="Disordered" evidence="13">
    <location>
        <begin position="480"/>
        <end position="505"/>
    </location>
</feature>
<dbReference type="Proteomes" id="UP000828390">
    <property type="component" value="Unassembled WGS sequence"/>
</dbReference>
<keyword evidence="8 14" id="KW-0472">Membrane</keyword>
<dbReference type="Gene3D" id="1.10.287.770">
    <property type="entry name" value="YojJ-like"/>
    <property type="match status" value="1"/>
</dbReference>
<dbReference type="Gene3D" id="2.60.470.10">
    <property type="entry name" value="Acid-sensing ion channels like domains"/>
    <property type="match status" value="1"/>
</dbReference>
<evidence type="ECO:0000256" key="13">
    <source>
        <dbReference type="SAM" id="MobiDB-lite"/>
    </source>
</evidence>
<keyword evidence="4 12" id="KW-0812">Transmembrane</keyword>
<gene>
    <name evidence="15" type="ORF">DPMN_146052</name>
</gene>
<dbReference type="InterPro" id="IPR001873">
    <property type="entry name" value="ENaC"/>
</dbReference>